<accession>X0UAG6</accession>
<proteinExistence type="predicted"/>
<dbReference type="AlphaFoldDB" id="X0UAG6"/>
<gene>
    <name evidence="1" type="ORF">S01H1_34333</name>
</gene>
<sequence>MASINPPTNIVIPESDLRENKSDWDLVINTQHNLLNIPFS</sequence>
<evidence type="ECO:0000313" key="1">
    <source>
        <dbReference type="EMBL" id="GAG02834.1"/>
    </source>
</evidence>
<organism evidence="1">
    <name type="scientific">marine sediment metagenome</name>
    <dbReference type="NCBI Taxonomy" id="412755"/>
    <lineage>
        <taxon>unclassified sequences</taxon>
        <taxon>metagenomes</taxon>
        <taxon>ecological metagenomes</taxon>
    </lineage>
</organism>
<name>X0UAG6_9ZZZZ</name>
<feature type="non-terminal residue" evidence="1">
    <location>
        <position position="40"/>
    </location>
</feature>
<protein>
    <submittedName>
        <fullName evidence="1">Uncharacterized protein</fullName>
    </submittedName>
</protein>
<reference evidence="1" key="1">
    <citation type="journal article" date="2014" name="Front. Microbiol.">
        <title>High frequency of phylogenetically diverse reductive dehalogenase-homologous genes in deep subseafloor sedimentary metagenomes.</title>
        <authorList>
            <person name="Kawai M."/>
            <person name="Futagami T."/>
            <person name="Toyoda A."/>
            <person name="Takaki Y."/>
            <person name="Nishi S."/>
            <person name="Hori S."/>
            <person name="Arai W."/>
            <person name="Tsubouchi T."/>
            <person name="Morono Y."/>
            <person name="Uchiyama I."/>
            <person name="Ito T."/>
            <person name="Fujiyama A."/>
            <person name="Inagaki F."/>
            <person name="Takami H."/>
        </authorList>
    </citation>
    <scope>NUCLEOTIDE SEQUENCE</scope>
    <source>
        <strain evidence="1">Expedition CK06-06</strain>
    </source>
</reference>
<comment type="caution">
    <text evidence="1">The sequence shown here is derived from an EMBL/GenBank/DDBJ whole genome shotgun (WGS) entry which is preliminary data.</text>
</comment>
<dbReference type="EMBL" id="BARS01021371">
    <property type="protein sequence ID" value="GAG02834.1"/>
    <property type="molecule type" value="Genomic_DNA"/>
</dbReference>